<feature type="transmembrane region" description="Helical" evidence="1">
    <location>
        <begin position="7"/>
        <end position="28"/>
    </location>
</feature>
<keyword evidence="1" id="KW-0812">Transmembrane</keyword>
<feature type="transmembrane region" description="Helical" evidence="1">
    <location>
        <begin position="162"/>
        <end position="186"/>
    </location>
</feature>
<protein>
    <submittedName>
        <fullName evidence="2">Uncharacterized protein</fullName>
    </submittedName>
</protein>
<organism evidence="2 3">
    <name type="scientific">Pontibacter lucknowensis</name>
    <dbReference type="NCBI Taxonomy" id="1077936"/>
    <lineage>
        <taxon>Bacteria</taxon>
        <taxon>Pseudomonadati</taxon>
        <taxon>Bacteroidota</taxon>
        <taxon>Cytophagia</taxon>
        <taxon>Cytophagales</taxon>
        <taxon>Hymenobacteraceae</taxon>
        <taxon>Pontibacter</taxon>
    </lineage>
</organism>
<reference evidence="3" key="1">
    <citation type="submission" date="2017-01" db="EMBL/GenBank/DDBJ databases">
        <authorList>
            <person name="Varghese N."/>
            <person name="Submissions S."/>
        </authorList>
    </citation>
    <scope>NUCLEOTIDE SEQUENCE [LARGE SCALE GENOMIC DNA]</scope>
    <source>
        <strain evidence="3">DM9</strain>
    </source>
</reference>
<dbReference type="EMBL" id="FTNM01000001">
    <property type="protein sequence ID" value="SIQ63222.1"/>
    <property type="molecule type" value="Genomic_DNA"/>
</dbReference>
<keyword evidence="1" id="KW-1133">Transmembrane helix</keyword>
<evidence type="ECO:0000313" key="2">
    <source>
        <dbReference type="EMBL" id="SIQ63222.1"/>
    </source>
</evidence>
<accession>A0A1N6UC79</accession>
<keyword evidence="1" id="KW-0472">Membrane</keyword>
<evidence type="ECO:0000313" key="3">
    <source>
        <dbReference type="Proteomes" id="UP000185924"/>
    </source>
</evidence>
<dbReference type="RefSeq" id="WP_143731842.1">
    <property type="nucleotide sequence ID" value="NZ_FTNM01000001.1"/>
</dbReference>
<dbReference type="STRING" id="1077936.SAMN05421545_0812"/>
<feature type="transmembrane region" description="Helical" evidence="1">
    <location>
        <begin position="72"/>
        <end position="91"/>
    </location>
</feature>
<name>A0A1N6UC79_9BACT</name>
<feature type="transmembrane region" description="Helical" evidence="1">
    <location>
        <begin position="40"/>
        <end position="60"/>
    </location>
</feature>
<gene>
    <name evidence="2" type="ORF">SAMN05421545_0812</name>
</gene>
<evidence type="ECO:0000256" key="1">
    <source>
        <dbReference type="SAM" id="Phobius"/>
    </source>
</evidence>
<feature type="transmembrane region" description="Helical" evidence="1">
    <location>
        <begin position="120"/>
        <end position="142"/>
    </location>
</feature>
<keyword evidence="3" id="KW-1185">Reference proteome</keyword>
<dbReference type="OrthoDB" id="7067875at2"/>
<proteinExistence type="predicted"/>
<sequence length="234" mass="27637">MTNRSRLIIQYTPLLIILFLIFIKITNYHSYHKLSDEDGVFEYFTTISFATSAYISFKIAQIIENKSHKLRLVFSLLSIVFLIIALEEISWGQRIFNLETPDNMKAINVQDELNLHNIRLFHSITMDIYILIGISGMMGWWINKKFKILNPILVPIKELRFYFLPIMMSAFYFEYGIIIMETYLNISTEKYLYFVERIDNEPCEMIMSYGFLLFTFSVYKKINTSNLSIVPSSQ</sequence>
<dbReference type="AlphaFoldDB" id="A0A1N6UC79"/>
<dbReference type="Proteomes" id="UP000185924">
    <property type="component" value="Unassembled WGS sequence"/>
</dbReference>